<reference evidence="1" key="1">
    <citation type="submission" date="2021-03" db="EMBL/GenBank/DDBJ databases">
        <title>Evolutionary priming and transition to the ectomycorrhizal habit in an iconic lineage of mushroom-forming fungi: is preadaptation a requirement?</title>
        <authorList>
            <consortium name="DOE Joint Genome Institute"/>
            <person name="Looney B.P."/>
            <person name="Miyauchi S."/>
            <person name="Morin E."/>
            <person name="Drula E."/>
            <person name="Courty P.E."/>
            <person name="Chicoki N."/>
            <person name="Fauchery L."/>
            <person name="Kohler A."/>
            <person name="Kuo A."/>
            <person name="LaButti K."/>
            <person name="Pangilinan J."/>
            <person name="Lipzen A."/>
            <person name="Riley R."/>
            <person name="Andreopoulos W."/>
            <person name="He G."/>
            <person name="Johnson J."/>
            <person name="Barry K.W."/>
            <person name="Grigoriev I.V."/>
            <person name="Nagy L."/>
            <person name="Hibbett D."/>
            <person name="Henrissat B."/>
            <person name="Matheny P.B."/>
            <person name="Labbe J."/>
            <person name="Martin A.F."/>
        </authorList>
    </citation>
    <scope>NUCLEOTIDE SEQUENCE</scope>
    <source>
        <strain evidence="1">BPL698</strain>
    </source>
</reference>
<accession>A0ACC0U7D6</accession>
<dbReference type="EMBL" id="JAGFNK010000119">
    <property type="protein sequence ID" value="KAI9507604.1"/>
    <property type="molecule type" value="Genomic_DNA"/>
</dbReference>
<organism evidence="1 2">
    <name type="scientific">Russula earlei</name>
    <dbReference type="NCBI Taxonomy" id="71964"/>
    <lineage>
        <taxon>Eukaryota</taxon>
        <taxon>Fungi</taxon>
        <taxon>Dikarya</taxon>
        <taxon>Basidiomycota</taxon>
        <taxon>Agaricomycotina</taxon>
        <taxon>Agaricomycetes</taxon>
        <taxon>Russulales</taxon>
        <taxon>Russulaceae</taxon>
        <taxon>Russula</taxon>
    </lineage>
</organism>
<evidence type="ECO:0000313" key="2">
    <source>
        <dbReference type="Proteomes" id="UP001207468"/>
    </source>
</evidence>
<evidence type="ECO:0000313" key="1">
    <source>
        <dbReference type="EMBL" id="KAI9507604.1"/>
    </source>
</evidence>
<dbReference type="Proteomes" id="UP001207468">
    <property type="component" value="Unassembled WGS sequence"/>
</dbReference>
<comment type="caution">
    <text evidence="1">The sequence shown here is derived from an EMBL/GenBank/DDBJ whole genome shotgun (WGS) entry which is preliminary data.</text>
</comment>
<keyword evidence="2" id="KW-1185">Reference proteome</keyword>
<protein>
    <submittedName>
        <fullName evidence="1">Replication factor A protein 3</fullName>
    </submittedName>
</protein>
<name>A0ACC0U7D6_9AGAM</name>
<sequence>MSDDQGSPRVNSARLKNYLGAGHPVRVTGKVLNFSDDETHLLMEAPDGGKIKVLLPPPPQTHGVTDTFVEIVGTVVDASTIKHMVCINMGSDLDLNLVNQAIELSFDSKFRGRLF</sequence>
<proteinExistence type="predicted"/>
<gene>
    <name evidence="1" type="ORF">F5148DRAFT_1203795</name>
</gene>